<evidence type="ECO:0000259" key="2">
    <source>
        <dbReference type="PROSITE" id="PS50885"/>
    </source>
</evidence>
<feature type="domain" description="GGDEF" evidence="3">
    <location>
        <begin position="513"/>
        <end position="641"/>
    </location>
</feature>
<dbReference type="RefSeq" id="WP_072848727.1">
    <property type="nucleotide sequence ID" value="NZ_FQVI01000001.1"/>
</dbReference>
<dbReference type="SMART" id="SM00267">
    <property type="entry name" value="GGDEF"/>
    <property type="match status" value="1"/>
</dbReference>
<dbReference type="OrthoDB" id="9762141at2"/>
<evidence type="ECO:0000313" key="4">
    <source>
        <dbReference type="EMBL" id="SHE29719.1"/>
    </source>
</evidence>
<dbReference type="Pfam" id="PF00990">
    <property type="entry name" value="GGDEF"/>
    <property type="match status" value="1"/>
</dbReference>
<dbReference type="PROSITE" id="PS50885">
    <property type="entry name" value="HAMP"/>
    <property type="match status" value="1"/>
</dbReference>
<dbReference type="InterPro" id="IPR003660">
    <property type="entry name" value="HAMP_dom"/>
</dbReference>
<dbReference type="CDD" id="cd01948">
    <property type="entry name" value="EAL"/>
    <property type="match status" value="1"/>
</dbReference>
<dbReference type="InterPro" id="IPR029787">
    <property type="entry name" value="Nucleotide_cyclase"/>
</dbReference>
<dbReference type="PROSITE" id="PS50887">
    <property type="entry name" value="GGDEF"/>
    <property type="match status" value="1"/>
</dbReference>
<dbReference type="Pfam" id="PF00563">
    <property type="entry name" value="EAL"/>
    <property type="match status" value="1"/>
</dbReference>
<dbReference type="PANTHER" id="PTHR33121:SF79">
    <property type="entry name" value="CYCLIC DI-GMP PHOSPHODIESTERASE PDED-RELATED"/>
    <property type="match status" value="1"/>
</dbReference>
<dbReference type="Gene3D" id="3.20.20.450">
    <property type="entry name" value="EAL domain"/>
    <property type="match status" value="1"/>
</dbReference>
<feature type="domain" description="HAMP" evidence="2">
    <location>
        <begin position="434"/>
        <end position="486"/>
    </location>
</feature>
<dbReference type="InterPro" id="IPR035919">
    <property type="entry name" value="EAL_sf"/>
</dbReference>
<dbReference type="GO" id="GO:0007165">
    <property type="term" value="P:signal transduction"/>
    <property type="evidence" value="ECO:0007669"/>
    <property type="project" value="InterPro"/>
</dbReference>
<dbReference type="STRING" id="1122155.SAMN02745158_00036"/>
<dbReference type="InterPro" id="IPR001633">
    <property type="entry name" value="EAL_dom"/>
</dbReference>
<dbReference type="InterPro" id="IPR000160">
    <property type="entry name" value="GGDEF_dom"/>
</dbReference>
<dbReference type="InterPro" id="IPR043128">
    <property type="entry name" value="Rev_trsase/Diguanyl_cyclase"/>
</dbReference>
<keyword evidence="5" id="KW-1185">Reference proteome</keyword>
<dbReference type="Proteomes" id="UP000184245">
    <property type="component" value="Unassembled WGS sequence"/>
</dbReference>
<dbReference type="SUPFAM" id="SSF55073">
    <property type="entry name" value="Nucleotide cyclase"/>
    <property type="match status" value="2"/>
</dbReference>
<dbReference type="EMBL" id="FQVI01000001">
    <property type="protein sequence ID" value="SHE29719.1"/>
    <property type="molecule type" value="Genomic_DNA"/>
</dbReference>
<dbReference type="Gene3D" id="3.30.70.270">
    <property type="match status" value="2"/>
</dbReference>
<dbReference type="GO" id="GO:0071111">
    <property type="term" value="F:cyclic-guanylate-specific phosphodiesterase activity"/>
    <property type="evidence" value="ECO:0007669"/>
    <property type="project" value="InterPro"/>
</dbReference>
<accession>A0A1M4SBZ9</accession>
<feature type="domain" description="EAL" evidence="1">
    <location>
        <begin position="649"/>
        <end position="902"/>
    </location>
</feature>
<evidence type="ECO:0000259" key="3">
    <source>
        <dbReference type="PROSITE" id="PS50887"/>
    </source>
</evidence>
<dbReference type="InterPro" id="IPR050706">
    <property type="entry name" value="Cyclic-di-GMP_PDE-like"/>
</dbReference>
<protein>
    <submittedName>
        <fullName evidence="4">Diguanylate cyclase (GGDEF) domain-containing protein</fullName>
    </submittedName>
</protein>
<sequence length="903" mass="102457">MKKRVKGGILTGIAVLVSFILAFALGNSVKQYIIHMREREAEHILHFYGENIMLLLSENLNETDGLVQMAYVMEDSDTSWFDQAGASLLEREEVRYVCLIQGDTMVQALPREKYGGQVGRSLEDFSYIYTMTKVVKTLVVEGPVELEEAAGKEEVFLFLQPILENNVYMGEVAVALDREFVLEQLGFEYLSEQGYDYELWRVEPQNGGKEVITQFGEKVDFSHAVKTTFYLPTEWNLSIQPQAGWLTSGQRAAVFFGSLAAAFLLLGLFRLLYKLSISSRKLQQAACTDSQTGLYNHSGFTAALDRWMAKEDSTIMLFYFVYEEYNFVSQMMGVEEESAFLCSITPRLQGFIEKPFIAGRLGAGNFMLAVREDMDEIQQEDFARGLSIELLLKAYLEGKKTFLTPRYQYARLLPGKKRAEKEISLLIHAYYSQRNQESPARRMTEKCRHLIEGKNNITFDEYTDPEMTELSKAFNQYRKQVEQLAYFDPVFNVGNRSKYLRDANMLISYDRKRPFSLFCVDICAFSQYNELFSADIGDEILREVIYRLSRPFGTYLYRINGDVFLGISMSGEPEETMAARLQTILAAPASAGNTTFVLRVRIAVCRYPANGESPELLLDRIQSALRYAKGSNQNLVLYSQKLDTIIRTEADILRRLKDAISRHTLEVWYQPMIHVETGRFISAEALVRLPDGKGGYFSAGQVISLAERSGIVEQLGDYVLHQACGFMHSTGEQLGLAHICVNISVQQILVGNSAEHLLDIIRKSGVCRKQITLEITESILIQSIEQASVTLDKLRETGVRIALDDFGVGYSSLNYLSNLPVDIIKIDRSLTQQIRTSTKQHALLHSIVEMAQINSLIVVSEGVETEEEQQLISASGVQYIQGYYYARPMKKEALIHFLEKNNF</sequence>
<proteinExistence type="predicted"/>
<evidence type="ECO:0000259" key="1">
    <source>
        <dbReference type="PROSITE" id="PS50883"/>
    </source>
</evidence>
<dbReference type="AlphaFoldDB" id="A0A1M4SBZ9"/>
<name>A0A1M4SBZ9_9CLOT</name>
<evidence type="ECO:0000313" key="5">
    <source>
        <dbReference type="Proteomes" id="UP000184245"/>
    </source>
</evidence>
<dbReference type="SUPFAM" id="SSF141868">
    <property type="entry name" value="EAL domain-like"/>
    <property type="match status" value="1"/>
</dbReference>
<gene>
    <name evidence="4" type="ORF">SAMN02745158_00036</name>
</gene>
<dbReference type="PANTHER" id="PTHR33121">
    <property type="entry name" value="CYCLIC DI-GMP PHOSPHODIESTERASE PDEF"/>
    <property type="match status" value="1"/>
</dbReference>
<organism evidence="4 5">
    <name type="scientific">Lactonifactor longoviformis DSM 17459</name>
    <dbReference type="NCBI Taxonomy" id="1122155"/>
    <lineage>
        <taxon>Bacteria</taxon>
        <taxon>Bacillati</taxon>
        <taxon>Bacillota</taxon>
        <taxon>Clostridia</taxon>
        <taxon>Eubacteriales</taxon>
        <taxon>Clostridiaceae</taxon>
        <taxon>Lactonifactor</taxon>
    </lineage>
</organism>
<reference evidence="4 5" key="1">
    <citation type="submission" date="2016-11" db="EMBL/GenBank/DDBJ databases">
        <authorList>
            <person name="Jaros S."/>
            <person name="Januszkiewicz K."/>
            <person name="Wedrychowicz H."/>
        </authorList>
    </citation>
    <scope>NUCLEOTIDE SEQUENCE [LARGE SCALE GENOMIC DNA]</scope>
    <source>
        <strain evidence="4 5">DSM 17459</strain>
    </source>
</reference>
<dbReference type="PROSITE" id="PS50883">
    <property type="entry name" value="EAL"/>
    <property type="match status" value="1"/>
</dbReference>
<dbReference type="GO" id="GO:0016020">
    <property type="term" value="C:membrane"/>
    <property type="evidence" value="ECO:0007669"/>
    <property type="project" value="InterPro"/>
</dbReference>
<dbReference type="SMART" id="SM00052">
    <property type="entry name" value="EAL"/>
    <property type="match status" value="1"/>
</dbReference>